<keyword evidence="4" id="KW-0808">Transferase</keyword>
<evidence type="ECO:0000256" key="10">
    <source>
        <dbReference type="ARBA" id="ARBA00022833"/>
    </source>
</evidence>
<dbReference type="GO" id="GO:0003684">
    <property type="term" value="F:damaged DNA binding"/>
    <property type="evidence" value="ECO:0007669"/>
    <property type="project" value="InterPro"/>
</dbReference>
<evidence type="ECO:0000256" key="3">
    <source>
        <dbReference type="ARBA" id="ARBA00016178"/>
    </source>
</evidence>
<dbReference type="PIRSF" id="PIRSF036603">
    <property type="entry name" value="DPol_eta"/>
    <property type="match status" value="1"/>
</dbReference>
<dbReference type="Gene3D" id="3.40.1170.60">
    <property type="match status" value="1"/>
</dbReference>
<evidence type="ECO:0000256" key="9">
    <source>
        <dbReference type="ARBA" id="ARBA00022771"/>
    </source>
</evidence>
<keyword evidence="13" id="KW-0234">DNA repair</keyword>
<evidence type="ECO:0000313" key="16">
    <source>
        <dbReference type="EMBL" id="KAG8185369.1"/>
    </source>
</evidence>
<dbReference type="Pfam" id="PF00817">
    <property type="entry name" value="IMS"/>
    <property type="match status" value="1"/>
</dbReference>
<dbReference type="Proteomes" id="UP000827092">
    <property type="component" value="Unassembled WGS sequence"/>
</dbReference>
<dbReference type="InterPro" id="IPR043502">
    <property type="entry name" value="DNA/RNA_pol_sf"/>
</dbReference>
<dbReference type="FunFam" id="3.40.1170.60:FF:000002">
    <property type="entry name" value="Polymerase (DNA directed) kappa"/>
    <property type="match status" value="1"/>
</dbReference>
<dbReference type="GO" id="GO:0042276">
    <property type="term" value="P:error-prone translesion synthesis"/>
    <property type="evidence" value="ECO:0007669"/>
    <property type="project" value="TreeGrafter"/>
</dbReference>
<dbReference type="AlphaFoldDB" id="A0AAV6UMI8"/>
<evidence type="ECO:0000256" key="14">
    <source>
        <dbReference type="ARBA" id="ARBA00049244"/>
    </source>
</evidence>
<keyword evidence="6" id="KW-0235">DNA replication</keyword>
<keyword evidence="8" id="KW-0227">DNA damage</keyword>
<dbReference type="GO" id="GO:0006281">
    <property type="term" value="P:DNA repair"/>
    <property type="evidence" value="ECO:0007669"/>
    <property type="project" value="UniProtKB-KW"/>
</dbReference>
<keyword evidence="5" id="KW-0548">Nucleotidyltransferase</keyword>
<dbReference type="CDD" id="cd03586">
    <property type="entry name" value="PolY_Pol_IV_kappa"/>
    <property type="match status" value="1"/>
</dbReference>
<evidence type="ECO:0000256" key="13">
    <source>
        <dbReference type="ARBA" id="ARBA00023204"/>
    </source>
</evidence>
<dbReference type="PROSITE" id="PS50173">
    <property type="entry name" value="UMUC"/>
    <property type="match status" value="1"/>
</dbReference>
<organism evidence="16 17">
    <name type="scientific">Oedothorax gibbosus</name>
    <dbReference type="NCBI Taxonomy" id="931172"/>
    <lineage>
        <taxon>Eukaryota</taxon>
        <taxon>Metazoa</taxon>
        <taxon>Ecdysozoa</taxon>
        <taxon>Arthropoda</taxon>
        <taxon>Chelicerata</taxon>
        <taxon>Arachnida</taxon>
        <taxon>Araneae</taxon>
        <taxon>Araneomorphae</taxon>
        <taxon>Entelegynae</taxon>
        <taxon>Araneoidea</taxon>
        <taxon>Linyphiidae</taxon>
        <taxon>Erigoninae</taxon>
        <taxon>Oedothorax</taxon>
    </lineage>
</organism>
<evidence type="ECO:0000256" key="11">
    <source>
        <dbReference type="ARBA" id="ARBA00022842"/>
    </source>
</evidence>
<dbReference type="SMART" id="SM00734">
    <property type="entry name" value="ZnF_Rad18"/>
    <property type="match status" value="1"/>
</dbReference>
<evidence type="ECO:0000259" key="15">
    <source>
        <dbReference type="PROSITE" id="PS50173"/>
    </source>
</evidence>
<dbReference type="GO" id="GO:0003887">
    <property type="term" value="F:DNA-directed DNA polymerase activity"/>
    <property type="evidence" value="ECO:0007669"/>
    <property type="project" value="UniProtKB-KW"/>
</dbReference>
<dbReference type="InterPro" id="IPR017961">
    <property type="entry name" value="DNA_pol_Y-fam_little_finger"/>
</dbReference>
<dbReference type="InterPro" id="IPR024728">
    <property type="entry name" value="PolY_HhH_motif"/>
</dbReference>
<dbReference type="PANTHER" id="PTHR11076:SF33">
    <property type="entry name" value="DNA POLYMERASE KAPPA"/>
    <property type="match status" value="1"/>
</dbReference>
<dbReference type="Gene3D" id="3.30.1490.100">
    <property type="entry name" value="DNA polymerase, Y-family, little finger domain"/>
    <property type="match status" value="1"/>
</dbReference>
<dbReference type="FunFam" id="3.30.1490.100:FF:000004">
    <property type="entry name" value="DNA polymerase IV"/>
    <property type="match status" value="1"/>
</dbReference>
<dbReference type="InterPro" id="IPR050116">
    <property type="entry name" value="DNA_polymerase-Y"/>
</dbReference>
<evidence type="ECO:0000256" key="8">
    <source>
        <dbReference type="ARBA" id="ARBA00022763"/>
    </source>
</evidence>
<dbReference type="InterPro" id="IPR022880">
    <property type="entry name" value="DNApol_IV"/>
</dbReference>
<accession>A0AAV6UMI8</accession>
<keyword evidence="10" id="KW-0862">Zinc</keyword>
<dbReference type="PANTHER" id="PTHR11076">
    <property type="entry name" value="DNA REPAIR POLYMERASE UMUC / TRANSFERASE FAMILY MEMBER"/>
    <property type="match status" value="1"/>
</dbReference>
<evidence type="ECO:0000256" key="7">
    <source>
        <dbReference type="ARBA" id="ARBA00022723"/>
    </source>
</evidence>
<keyword evidence="11" id="KW-0460">Magnesium</keyword>
<comment type="similarity">
    <text evidence="1">Belongs to the DNA polymerase type-Y family.</text>
</comment>
<comment type="caution">
    <text evidence="16">The sequence shown here is derived from an EMBL/GenBank/DDBJ whole genome shotgun (WGS) entry which is preliminary data.</text>
</comment>
<evidence type="ECO:0000256" key="2">
    <source>
        <dbReference type="ARBA" id="ARBA00012417"/>
    </source>
</evidence>
<gene>
    <name evidence="16" type="ORF">JTE90_023115</name>
</gene>
<evidence type="ECO:0000313" key="17">
    <source>
        <dbReference type="Proteomes" id="UP000827092"/>
    </source>
</evidence>
<dbReference type="Pfam" id="PF11798">
    <property type="entry name" value="IMS_HHH"/>
    <property type="match status" value="1"/>
</dbReference>
<evidence type="ECO:0000256" key="5">
    <source>
        <dbReference type="ARBA" id="ARBA00022695"/>
    </source>
</evidence>
<dbReference type="InterPro" id="IPR006642">
    <property type="entry name" value="Rad18_UBZ4"/>
</dbReference>
<proteinExistence type="inferred from homology"/>
<dbReference type="Gene3D" id="3.30.70.270">
    <property type="match status" value="1"/>
</dbReference>
<keyword evidence="7" id="KW-0479">Metal-binding</keyword>
<keyword evidence="17" id="KW-1185">Reference proteome</keyword>
<dbReference type="Gene3D" id="3.30.160.60">
    <property type="entry name" value="Classic Zinc Finger"/>
    <property type="match status" value="1"/>
</dbReference>
<evidence type="ECO:0000256" key="4">
    <source>
        <dbReference type="ARBA" id="ARBA00022679"/>
    </source>
</evidence>
<dbReference type="GO" id="GO:0006260">
    <property type="term" value="P:DNA replication"/>
    <property type="evidence" value="ECO:0007669"/>
    <property type="project" value="UniProtKB-KW"/>
</dbReference>
<protein>
    <recommendedName>
        <fullName evidence="3">DNA polymerase kappa</fullName>
        <ecNumber evidence="2">2.7.7.7</ecNumber>
    </recommendedName>
</protein>
<dbReference type="EMBL" id="JAFNEN010000337">
    <property type="protein sequence ID" value="KAG8185369.1"/>
    <property type="molecule type" value="Genomic_DNA"/>
</dbReference>
<dbReference type="GO" id="GO:0005634">
    <property type="term" value="C:nucleus"/>
    <property type="evidence" value="ECO:0007669"/>
    <property type="project" value="TreeGrafter"/>
</dbReference>
<evidence type="ECO:0000256" key="12">
    <source>
        <dbReference type="ARBA" id="ARBA00022932"/>
    </source>
</evidence>
<dbReference type="FunFam" id="1.10.150.810:FF:000003">
    <property type="entry name" value="DNA polymerase kappa subunit"/>
    <property type="match status" value="1"/>
</dbReference>
<evidence type="ECO:0000256" key="1">
    <source>
        <dbReference type="ARBA" id="ARBA00010945"/>
    </source>
</evidence>
<dbReference type="Pfam" id="PF11799">
    <property type="entry name" value="IMS_C"/>
    <property type="match status" value="1"/>
</dbReference>
<sequence length="683" mass="76698">MEVRNSALSVNDQGVGTIRLNDGKAGMQGLDKEAINKVILEASRGTPYFAFQEKRQASIDSKVKQLKEALSKLTQGERKSALQKMDALGEVLEAQRDLSHNIVHIDMDAFYAAVEMLDNPDLKGKPMAVGSSSMLSTSNYEARRFGVRAAMPGFIGKKLCPQLIVVPCHFKRYKEVSNKVVEVVLHYDPNLCSASLDEMYLDLTDYVKKEHKRRIHHQNCGKGSCNNSNMEGGSASEIFSIQSDKCLTKSPDSKHLNENCKKRKLSVCGSDSDDSSVVDYDSHTGHLKKLKQADNPVNSQENSVIESWLACTSCCVPITREERDRLAYDIVNEIREKIFKATGLTASAGIAPNVMLAKVCSDQNKPNGQFQLKSTVEDVKSFVSSLAVKKINGIGPVQGQILNALGLNTCLDLWSQRDIVSCLFSPISVDFYMRASKGIGRTTIKSEYVRKSIGTERTFQEINDREELHKKCEELCVDAVEDLQMHNMVGKVVVLKLKTTKFKTHTRNQSLTCYTADKDIILGAAKRLLDLEMAAVAPEPLRLRLMGIRIANLVYEDSIGSTERHTVKIKDFLKRLPESSKSPPFSLIRTNETDVVKIEKIDTLPEEEKSEYLCPVCNVRQRSKDLEDFNSHIDNCLNRSTIKEILAEDTHSMKKVKYENQSSKKIKLLKHNRTERKIDDYFL</sequence>
<comment type="catalytic activity">
    <reaction evidence="14">
        <text>DNA(n) + a 2'-deoxyribonucleoside 5'-triphosphate = DNA(n+1) + diphosphate</text>
        <dbReference type="Rhea" id="RHEA:22508"/>
        <dbReference type="Rhea" id="RHEA-COMP:17339"/>
        <dbReference type="Rhea" id="RHEA-COMP:17340"/>
        <dbReference type="ChEBI" id="CHEBI:33019"/>
        <dbReference type="ChEBI" id="CHEBI:61560"/>
        <dbReference type="ChEBI" id="CHEBI:173112"/>
        <dbReference type="EC" id="2.7.7.7"/>
    </reaction>
</comment>
<keyword evidence="12" id="KW-0239">DNA-directed DNA polymerase</keyword>
<name>A0AAV6UMI8_9ARAC</name>
<keyword evidence="9" id="KW-0863">Zinc-finger</keyword>
<dbReference type="GO" id="GO:0008270">
    <property type="term" value="F:zinc ion binding"/>
    <property type="evidence" value="ECO:0007669"/>
    <property type="project" value="UniProtKB-KW"/>
</dbReference>
<reference evidence="16 17" key="1">
    <citation type="journal article" date="2022" name="Nat. Ecol. Evol.">
        <title>A masculinizing supergene underlies an exaggerated male reproductive morph in a spider.</title>
        <authorList>
            <person name="Hendrickx F."/>
            <person name="De Corte Z."/>
            <person name="Sonet G."/>
            <person name="Van Belleghem S.M."/>
            <person name="Kostlbacher S."/>
            <person name="Vangestel C."/>
        </authorList>
    </citation>
    <scope>NUCLEOTIDE SEQUENCE [LARGE SCALE GENOMIC DNA]</scope>
    <source>
        <strain evidence="16">W744_W776</strain>
    </source>
</reference>
<dbReference type="EC" id="2.7.7.7" evidence="2"/>
<dbReference type="InterPro" id="IPR043128">
    <property type="entry name" value="Rev_trsase/Diguanyl_cyclase"/>
</dbReference>
<dbReference type="SUPFAM" id="SSF56672">
    <property type="entry name" value="DNA/RNA polymerases"/>
    <property type="match status" value="1"/>
</dbReference>
<dbReference type="Gene3D" id="1.10.150.810">
    <property type="match status" value="2"/>
</dbReference>
<dbReference type="SUPFAM" id="SSF100879">
    <property type="entry name" value="Lesion bypass DNA polymerase (Y-family), little finger domain"/>
    <property type="match status" value="1"/>
</dbReference>
<dbReference type="InterPro" id="IPR036775">
    <property type="entry name" value="DNA_pol_Y-fam_lit_finger_sf"/>
</dbReference>
<feature type="domain" description="UmuC" evidence="15">
    <location>
        <begin position="102"/>
        <end position="395"/>
    </location>
</feature>
<evidence type="ECO:0000256" key="6">
    <source>
        <dbReference type="ARBA" id="ARBA00022705"/>
    </source>
</evidence>
<dbReference type="InterPro" id="IPR001126">
    <property type="entry name" value="UmuC"/>
</dbReference>